<name>A0A4R2H5M2_9ACTN</name>
<sequence length="768" mass="84163">MSEPAAQPLLASAIRAVRTLEDLGDPLPADVTSRLSALDGSSAGDAERRRELEELLRPFVLVEARVDEHGLTMSTRGAAPPRLVQHGWRSFLVRVANPHRIEAELFALNKGVYGVIDHLSHAARIALHDSLTSVPRIKTAWLEAKIAASGVLSGLEAEYKVISLYSRDSGTLPGGLMLGVADRHNHHSLSRSPEGVAGFRTSFEDRDHSASFQFECAPARDIQFDVREPDGSSCMAALTVRDAQGRSYPSKGMRLAPDMFFHEHVYRATGEVIRLPDGPYEISAARGPEYRPVRLEATVDSDTTTIPIPLDRWIDPASHGYYSGDPHIHAGGCSHYSVPTEGVTPETMIRHVRGEGLWLGSVLAWAPCYYHQKQFFSGKSISPPAELEYPDMQEAQGMTWVPRSTDRDGESLLRYDVEVSGFPSSHSGHVILLGLTDQDYPGTNLIEDWPSWNLPIMRWGHAQNALVGYAHCGVGLAVGTDELPNYLIPSFQGIGSNEIIVDVPLGAADFQCGGQFAPAAELNIWYHLLNVGYRTLMLGETDYPCMYDEGPGVGRTYVRLAEPPQGPQALEAWITGLQGGTSYFGDGRSHVFDLAVDADLSREHTAATPGQVSVSATVAAWLPEQPPAPPAGRPVYSAPMGWHLERARLAETRNVLLEVLVNGVVVATQELPADGTEHEVAFDVTLERSSWIAMRILRSVHTQPIFVEIAGQPIRASRRSAQWLHDSVDALWKTKSGFIRDTERAAAREAYDAAQAIYLTRRDECEAD</sequence>
<dbReference type="RefSeq" id="WP_132212861.1">
    <property type="nucleotide sequence ID" value="NZ_SLWN01000012.1"/>
</dbReference>
<proteinExistence type="predicted"/>
<dbReference type="NCBIfam" id="NF038032">
    <property type="entry name" value="CehA_McbA_metalo"/>
    <property type="match status" value="1"/>
</dbReference>
<gene>
    <name evidence="1" type="ORF">EV652_11274</name>
</gene>
<dbReference type="AlphaFoldDB" id="A0A4R2H5M2"/>
<reference evidence="1 2" key="1">
    <citation type="journal article" date="2015" name="Stand. Genomic Sci.">
        <title>Genomic Encyclopedia of Bacterial and Archaeal Type Strains, Phase III: the genomes of soil and plant-associated and newly described type strains.</title>
        <authorList>
            <person name="Whitman W.B."/>
            <person name="Woyke T."/>
            <person name="Klenk H.P."/>
            <person name="Zhou Y."/>
            <person name="Lilburn T.G."/>
            <person name="Beck B.J."/>
            <person name="De Vos P."/>
            <person name="Vandamme P."/>
            <person name="Eisen J.A."/>
            <person name="Garrity G."/>
            <person name="Hugenholtz P."/>
            <person name="Kyrpides N.C."/>
        </authorList>
    </citation>
    <scope>NUCLEOTIDE SEQUENCE [LARGE SCALE GENOMIC DNA]</scope>
    <source>
        <strain evidence="1 2">VKM Ac-2572</strain>
    </source>
</reference>
<organism evidence="1 2">
    <name type="scientific">Kribbella steppae</name>
    <dbReference type="NCBI Taxonomy" id="2512223"/>
    <lineage>
        <taxon>Bacteria</taxon>
        <taxon>Bacillati</taxon>
        <taxon>Actinomycetota</taxon>
        <taxon>Actinomycetes</taxon>
        <taxon>Propionibacteriales</taxon>
        <taxon>Kribbellaceae</taxon>
        <taxon>Kribbella</taxon>
    </lineage>
</organism>
<accession>A0A4R2H5M2</accession>
<dbReference type="Proteomes" id="UP000294508">
    <property type="component" value="Unassembled WGS sequence"/>
</dbReference>
<dbReference type="EMBL" id="SLWN01000012">
    <property type="protein sequence ID" value="TCO20328.1"/>
    <property type="molecule type" value="Genomic_DNA"/>
</dbReference>
<comment type="caution">
    <text evidence="1">The sequence shown here is derived from an EMBL/GenBank/DDBJ whole genome shotgun (WGS) entry which is preliminary data.</text>
</comment>
<keyword evidence="2" id="KW-1185">Reference proteome</keyword>
<protein>
    <submittedName>
        <fullName evidence="1">Uncharacterized protein</fullName>
    </submittedName>
</protein>
<evidence type="ECO:0000313" key="1">
    <source>
        <dbReference type="EMBL" id="TCO20328.1"/>
    </source>
</evidence>
<evidence type="ECO:0000313" key="2">
    <source>
        <dbReference type="Proteomes" id="UP000294508"/>
    </source>
</evidence>
<dbReference type="OrthoDB" id="9812921at2"/>